<keyword evidence="3" id="KW-1185">Reference proteome</keyword>
<sequence>MNKILTLYNIEFKRIYKLYFTLLGLLLVGNIGIVAKQLHRQVNIAASKAKAKASMELLKSSLVKNGLWEGGIGDIYLFTTIILGIAVMFCLIYCIVIWYRDFVGKNKTAYTLFMLPNNKFAIYISKAITIVVMIYGVIMTQILSWIIEANIIKMLCNIDMYQIKYIILHLRPRHLIQPYLLDFIMVDVIGVILAVLVIFTAVMIQRSFKIKGMILAIIYTLASILIYVFLIRYAGYSDKILVLHSIYYIALFTISTTLSYYLINKKIHL</sequence>
<feature type="transmembrane region" description="Helical" evidence="1">
    <location>
        <begin position="214"/>
        <end position="234"/>
    </location>
</feature>
<keyword evidence="1" id="KW-1133">Transmembrane helix</keyword>
<feature type="transmembrane region" description="Helical" evidence="1">
    <location>
        <begin position="16"/>
        <end position="35"/>
    </location>
</feature>
<protein>
    <recommendedName>
        <fullName evidence="4">ABC transporter permease</fullName>
    </recommendedName>
</protein>
<evidence type="ECO:0000256" key="1">
    <source>
        <dbReference type="SAM" id="Phobius"/>
    </source>
</evidence>
<evidence type="ECO:0000313" key="2">
    <source>
        <dbReference type="EMBL" id="MDK2562132.1"/>
    </source>
</evidence>
<dbReference type="RefSeq" id="WP_284131117.1">
    <property type="nucleotide sequence ID" value="NZ_JASKYM010000001.1"/>
</dbReference>
<feature type="transmembrane region" description="Helical" evidence="1">
    <location>
        <begin position="75"/>
        <end position="99"/>
    </location>
</feature>
<dbReference type="EMBL" id="JASKYM010000001">
    <property type="protein sequence ID" value="MDK2562132.1"/>
    <property type="molecule type" value="Genomic_DNA"/>
</dbReference>
<proteinExistence type="predicted"/>
<name>A0ABT7E627_9FIRM</name>
<comment type="caution">
    <text evidence="2">The sequence shown here is derived from an EMBL/GenBank/DDBJ whole genome shotgun (WGS) entry which is preliminary data.</text>
</comment>
<evidence type="ECO:0000313" key="3">
    <source>
        <dbReference type="Proteomes" id="UP001301012"/>
    </source>
</evidence>
<keyword evidence="1" id="KW-0812">Transmembrane</keyword>
<keyword evidence="1" id="KW-0472">Membrane</keyword>
<gene>
    <name evidence="2" type="ORF">QOZ84_01115</name>
</gene>
<feature type="transmembrane region" description="Helical" evidence="1">
    <location>
        <begin position="179"/>
        <end position="202"/>
    </location>
</feature>
<organism evidence="2 3">
    <name type="scientific">Romboutsia sedimentorum</name>
    <dbReference type="NCBI Taxonomy" id="1368474"/>
    <lineage>
        <taxon>Bacteria</taxon>
        <taxon>Bacillati</taxon>
        <taxon>Bacillota</taxon>
        <taxon>Clostridia</taxon>
        <taxon>Peptostreptococcales</taxon>
        <taxon>Peptostreptococcaceae</taxon>
        <taxon>Romboutsia</taxon>
    </lineage>
</organism>
<evidence type="ECO:0008006" key="4">
    <source>
        <dbReference type="Google" id="ProtNLM"/>
    </source>
</evidence>
<feature type="transmembrane region" description="Helical" evidence="1">
    <location>
        <begin position="120"/>
        <end position="147"/>
    </location>
</feature>
<reference evidence="2 3" key="1">
    <citation type="submission" date="2023-05" db="EMBL/GenBank/DDBJ databases">
        <title>Rombocin, a short stable natural nisin variant, displays selective antimicrobial activity against Listeria monocytogenes and employs dual mode of action to kill target bacterial strains.</title>
        <authorList>
            <person name="Wambui J."/>
            <person name="Stephan R."/>
            <person name="Kuipers O.P."/>
        </authorList>
    </citation>
    <scope>NUCLEOTIDE SEQUENCE [LARGE SCALE GENOMIC DNA]</scope>
    <source>
        <strain evidence="2 3">RC002</strain>
    </source>
</reference>
<accession>A0ABT7E627</accession>
<dbReference type="Proteomes" id="UP001301012">
    <property type="component" value="Unassembled WGS sequence"/>
</dbReference>
<feature type="transmembrane region" description="Helical" evidence="1">
    <location>
        <begin position="246"/>
        <end position="263"/>
    </location>
</feature>